<dbReference type="PANTHER" id="PTHR38445">
    <property type="entry name" value="HTH-TYPE TRANSCRIPTIONAL REPRESSOR YTRA"/>
    <property type="match status" value="1"/>
</dbReference>
<evidence type="ECO:0000256" key="2">
    <source>
        <dbReference type="ARBA" id="ARBA00023125"/>
    </source>
</evidence>
<evidence type="ECO:0000259" key="4">
    <source>
        <dbReference type="PROSITE" id="PS50949"/>
    </source>
</evidence>
<protein>
    <submittedName>
        <fullName evidence="5">GntR family transcriptional regulator</fullName>
    </submittedName>
</protein>
<dbReference type="InterPro" id="IPR036388">
    <property type="entry name" value="WH-like_DNA-bd_sf"/>
</dbReference>
<gene>
    <name evidence="5" type="ORF">J2I47_09855</name>
</gene>
<dbReference type="GO" id="GO:0003677">
    <property type="term" value="F:DNA binding"/>
    <property type="evidence" value="ECO:0007669"/>
    <property type="project" value="UniProtKB-KW"/>
</dbReference>
<organism evidence="5 6">
    <name type="scientific">Fibrella rubiginis</name>
    <dbReference type="NCBI Taxonomy" id="2817060"/>
    <lineage>
        <taxon>Bacteria</taxon>
        <taxon>Pseudomonadati</taxon>
        <taxon>Bacteroidota</taxon>
        <taxon>Cytophagia</taxon>
        <taxon>Cytophagales</taxon>
        <taxon>Spirosomataceae</taxon>
        <taxon>Fibrella</taxon>
    </lineage>
</organism>
<name>A0A939K170_9BACT</name>
<proteinExistence type="predicted"/>
<accession>A0A939K170</accession>
<dbReference type="AlphaFoldDB" id="A0A939K170"/>
<keyword evidence="6" id="KW-1185">Reference proteome</keyword>
<feature type="domain" description="HTH gntR-type" evidence="4">
    <location>
        <begin position="7"/>
        <end position="75"/>
    </location>
</feature>
<dbReference type="Pfam" id="PF00392">
    <property type="entry name" value="GntR"/>
    <property type="match status" value="1"/>
</dbReference>
<dbReference type="RefSeq" id="WP_207364405.1">
    <property type="nucleotide sequence ID" value="NZ_JAFMYV010000004.1"/>
</dbReference>
<dbReference type="PANTHER" id="PTHR38445:SF10">
    <property type="entry name" value="GNTR-FAMILY TRANSCRIPTIONAL REGULATOR"/>
    <property type="match status" value="1"/>
</dbReference>
<dbReference type="Proteomes" id="UP000664034">
    <property type="component" value="Unassembled WGS sequence"/>
</dbReference>
<dbReference type="Gene3D" id="1.10.10.10">
    <property type="entry name" value="Winged helix-like DNA-binding domain superfamily/Winged helix DNA-binding domain"/>
    <property type="match status" value="1"/>
</dbReference>
<dbReference type="SMART" id="SM00345">
    <property type="entry name" value="HTH_GNTR"/>
    <property type="match status" value="1"/>
</dbReference>
<reference evidence="5" key="1">
    <citation type="submission" date="2021-03" db="EMBL/GenBank/DDBJ databases">
        <title>Fibrella sp. HMF5335 genome sequencing and assembly.</title>
        <authorList>
            <person name="Kang H."/>
            <person name="Kim H."/>
            <person name="Bae S."/>
            <person name="Joh K."/>
        </authorList>
    </citation>
    <scope>NUCLEOTIDE SEQUENCE</scope>
    <source>
        <strain evidence="5">HMF5335</strain>
    </source>
</reference>
<evidence type="ECO:0000313" key="5">
    <source>
        <dbReference type="EMBL" id="MBO0936847.1"/>
    </source>
</evidence>
<keyword evidence="3" id="KW-0804">Transcription</keyword>
<dbReference type="GO" id="GO:0003700">
    <property type="term" value="F:DNA-binding transcription factor activity"/>
    <property type="evidence" value="ECO:0007669"/>
    <property type="project" value="InterPro"/>
</dbReference>
<sequence length="124" mass="14097">MEFNDKQPIYLQIADYVCEQILQQAWPPGERIPSVRDLGSSLEVNPNTAMRAFDYLQQQGILFNKRGMGYYAADDAPDQVRAMRRARFLDVELPDVFRTMTLLGITIADIETRFTAFTQATSAA</sequence>
<dbReference type="Gene3D" id="1.10.287.100">
    <property type="match status" value="1"/>
</dbReference>
<dbReference type="SUPFAM" id="SSF46785">
    <property type="entry name" value="Winged helix' DNA-binding domain"/>
    <property type="match status" value="1"/>
</dbReference>
<dbReference type="InterPro" id="IPR036390">
    <property type="entry name" value="WH_DNA-bd_sf"/>
</dbReference>
<dbReference type="CDD" id="cd07377">
    <property type="entry name" value="WHTH_GntR"/>
    <property type="match status" value="1"/>
</dbReference>
<keyword evidence="2" id="KW-0238">DNA-binding</keyword>
<dbReference type="EMBL" id="JAFMYV010000004">
    <property type="protein sequence ID" value="MBO0936847.1"/>
    <property type="molecule type" value="Genomic_DNA"/>
</dbReference>
<dbReference type="InterPro" id="IPR000524">
    <property type="entry name" value="Tscrpt_reg_HTH_GntR"/>
</dbReference>
<comment type="caution">
    <text evidence="5">The sequence shown here is derived from an EMBL/GenBank/DDBJ whole genome shotgun (WGS) entry which is preliminary data.</text>
</comment>
<evidence type="ECO:0000256" key="1">
    <source>
        <dbReference type="ARBA" id="ARBA00023015"/>
    </source>
</evidence>
<keyword evidence="1" id="KW-0805">Transcription regulation</keyword>
<dbReference type="PROSITE" id="PS50949">
    <property type="entry name" value="HTH_GNTR"/>
    <property type="match status" value="1"/>
</dbReference>
<evidence type="ECO:0000313" key="6">
    <source>
        <dbReference type="Proteomes" id="UP000664034"/>
    </source>
</evidence>
<evidence type="ECO:0000256" key="3">
    <source>
        <dbReference type="ARBA" id="ARBA00023163"/>
    </source>
</evidence>